<dbReference type="InParanoid" id="J9DCK8"/>
<dbReference type="VEuPathDB" id="MicrosporidiaDB:EDEG_00731"/>
<dbReference type="HOGENOM" id="CLU_2073102_0_0_1"/>
<dbReference type="Proteomes" id="UP000003163">
    <property type="component" value="Unassembled WGS sequence"/>
</dbReference>
<reference evidence="1 2" key="1">
    <citation type="submission" date="2011-08" db="EMBL/GenBank/DDBJ databases">
        <authorList>
            <person name="Liu Z.J."/>
            <person name="Shi F.L."/>
            <person name="Lu J.Q."/>
            <person name="Li M."/>
            <person name="Wang Z.L."/>
        </authorList>
    </citation>
    <scope>NUCLEOTIDE SEQUENCE [LARGE SCALE GENOMIC DNA]</scope>
    <source>
        <strain evidence="1 2">USNM 41457</strain>
    </source>
</reference>
<name>J9DCK8_EDHAE</name>
<dbReference type="AlphaFoldDB" id="J9DCK8"/>
<sequence length="118" mass="14533">MFFIIGKLFLFIEKKIYLQIIILHKKKYYTLFMSICHNIKYRFYKFALKMHLYIKMKDQTNQDKFQQGKTGKTNTYQRLVGSDLWFEDKMINKNFLLFYYNPVYLIFLRNSYRTSGSI</sequence>
<reference evidence="2" key="2">
    <citation type="submission" date="2015-07" db="EMBL/GenBank/DDBJ databases">
        <title>Contrasting host-pathogen interactions and genome evolution in two generalist and specialist microsporidian pathogens of mosquitoes.</title>
        <authorList>
            <consortium name="The Broad Institute Genomics Platform"/>
            <consortium name="The Broad Institute Genome Sequencing Center for Infectious Disease"/>
            <person name="Cuomo C.A."/>
            <person name="Sanscrainte N.D."/>
            <person name="Goldberg J.M."/>
            <person name="Heiman D."/>
            <person name="Young S."/>
            <person name="Zeng Q."/>
            <person name="Becnel J.J."/>
            <person name="Birren B.W."/>
        </authorList>
    </citation>
    <scope>NUCLEOTIDE SEQUENCE [LARGE SCALE GENOMIC DNA]</scope>
    <source>
        <strain evidence="2">USNM 41457</strain>
    </source>
</reference>
<comment type="caution">
    <text evidence="1">The sequence shown here is derived from an EMBL/GenBank/DDBJ whole genome shotgun (WGS) entry which is preliminary data.</text>
</comment>
<proteinExistence type="predicted"/>
<accession>J9DCK8</accession>
<evidence type="ECO:0000313" key="2">
    <source>
        <dbReference type="Proteomes" id="UP000003163"/>
    </source>
</evidence>
<evidence type="ECO:0000313" key="1">
    <source>
        <dbReference type="EMBL" id="EJW05199.1"/>
    </source>
</evidence>
<gene>
    <name evidence="1" type="ORF">EDEG_00731</name>
</gene>
<dbReference type="EMBL" id="AFBI03000008">
    <property type="protein sequence ID" value="EJW05199.1"/>
    <property type="molecule type" value="Genomic_DNA"/>
</dbReference>
<organism evidence="1 2">
    <name type="scientific">Edhazardia aedis (strain USNM 41457)</name>
    <name type="common">Microsporidian parasite</name>
    <dbReference type="NCBI Taxonomy" id="1003232"/>
    <lineage>
        <taxon>Eukaryota</taxon>
        <taxon>Fungi</taxon>
        <taxon>Fungi incertae sedis</taxon>
        <taxon>Microsporidia</taxon>
        <taxon>Edhazardia</taxon>
    </lineage>
</organism>
<protein>
    <submittedName>
        <fullName evidence="1">Uncharacterized protein</fullName>
    </submittedName>
</protein>
<keyword evidence="2" id="KW-1185">Reference proteome</keyword>